<evidence type="ECO:0000313" key="11">
    <source>
        <dbReference type="EMBL" id="GGF84165.1"/>
    </source>
</evidence>
<evidence type="ECO:0000256" key="1">
    <source>
        <dbReference type="ARBA" id="ARBA00000085"/>
    </source>
</evidence>
<dbReference type="PROSITE" id="PS50106">
    <property type="entry name" value="PDZ"/>
    <property type="match status" value="1"/>
</dbReference>
<keyword evidence="3" id="KW-0808">Transferase</keyword>
<dbReference type="PANTHER" id="PTHR24421:SF60">
    <property type="entry name" value="SENSOR HISTIDINE KINASE COMP"/>
    <property type="match status" value="1"/>
</dbReference>
<feature type="transmembrane region" description="Helical" evidence="8">
    <location>
        <begin position="178"/>
        <end position="198"/>
    </location>
</feature>
<reference evidence="11" key="2">
    <citation type="submission" date="2020-09" db="EMBL/GenBank/DDBJ databases">
        <authorList>
            <person name="Sun Q."/>
            <person name="Zhou Y."/>
        </authorList>
    </citation>
    <scope>NUCLEOTIDE SEQUENCE</scope>
    <source>
        <strain evidence="11">CGMCC 1.16134</strain>
    </source>
</reference>
<evidence type="ECO:0000256" key="5">
    <source>
        <dbReference type="ARBA" id="ARBA00022777"/>
    </source>
</evidence>
<feature type="transmembrane region" description="Helical" evidence="8">
    <location>
        <begin position="308"/>
        <end position="327"/>
    </location>
</feature>
<comment type="caution">
    <text evidence="11">The sequence shown here is derived from an EMBL/GenBank/DDBJ whole genome shotgun (WGS) entry which is preliminary data.</text>
</comment>
<feature type="transmembrane region" description="Helical" evidence="8">
    <location>
        <begin position="243"/>
        <end position="261"/>
    </location>
</feature>
<dbReference type="GO" id="GO:0046983">
    <property type="term" value="F:protein dimerization activity"/>
    <property type="evidence" value="ECO:0007669"/>
    <property type="project" value="InterPro"/>
</dbReference>
<evidence type="ECO:0000256" key="7">
    <source>
        <dbReference type="ARBA" id="ARBA00023012"/>
    </source>
</evidence>
<feature type="domain" description="PDZ" evidence="9">
    <location>
        <begin position="21"/>
        <end position="97"/>
    </location>
</feature>
<keyword evidence="4" id="KW-0547">Nucleotide-binding</keyword>
<dbReference type="InterPro" id="IPR050482">
    <property type="entry name" value="Sensor_HK_TwoCompSys"/>
</dbReference>
<dbReference type="AlphaFoldDB" id="A0A917CDD0"/>
<dbReference type="SMART" id="SM00387">
    <property type="entry name" value="HATPase_c"/>
    <property type="match status" value="1"/>
</dbReference>
<evidence type="ECO:0000259" key="10">
    <source>
        <dbReference type="PROSITE" id="PS50109"/>
    </source>
</evidence>
<feature type="transmembrane region" description="Helical" evidence="8">
    <location>
        <begin position="148"/>
        <end position="172"/>
    </location>
</feature>
<dbReference type="Pfam" id="PF02518">
    <property type="entry name" value="HATPase_c"/>
    <property type="match status" value="1"/>
</dbReference>
<evidence type="ECO:0000313" key="12">
    <source>
        <dbReference type="Proteomes" id="UP000637643"/>
    </source>
</evidence>
<dbReference type="RefSeq" id="WP_189026408.1">
    <property type="nucleotide sequence ID" value="NZ_BMKR01000011.1"/>
</dbReference>
<dbReference type="EMBL" id="BMKR01000011">
    <property type="protein sequence ID" value="GGF84165.1"/>
    <property type="molecule type" value="Genomic_DNA"/>
</dbReference>
<name>A0A917CDD0_9BACL</name>
<evidence type="ECO:0000256" key="6">
    <source>
        <dbReference type="ARBA" id="ARBA00022840"/>
    </source>
</evidence>
<dbReference type="GO" id="GO:0000155">
    <property type="term" value="F:phosphorelay sensor kinase activity"/>
    <property type="evidence" value="ECO:0007669"/>
    <property type="project" value="InterPro"/>
</dbReference>
<dbReference type="GO" id="GO:0016020">
    <property type="term" value="C:membrane"/>
    <property type="evidence" value="ECO:0007669"/>
    <property type="project" value="InterPro"/>
</dbReference>
<proteinExistence type="predicted"/>
<dbReference type="PANTHER" id="PTHR24421">
    <property type="entry name" value="NITRATE/NITRITE SENSOR PROTEIN NARX-RELATED"/>
    <property type="match status" value="1"/>
</dbReference>
<evidence type="ECO:0000256" key="8">
    <source>
        <dbReference type="SAM" id="Phobius"/>
    </source>
</evidence>
<evidence type="ECO:0000256" key="4">
    <source>
        <dbReference type="ARBA" id="ARBA00022741"/>
    </source>
</evidence>
<dbReference type="SUPFAM" id="SSF50156">
    <property type="entry name" value="PDZ domain-like"/>
    <property type="match status" value="1"/>
</dbReference>
<feature type="transmembrane region" description="Helical" evidence="8">
    <location>
        <begin position="210"/>
        <end position="231"/>
    </location>
</feature>
<dbReference type="SUPFAM" id="SSF55874">
    <property type="entry name" value="ATPase domain of HSP90 chaperone/DNA topoisomerase II/histidine kinase"/>
    <property type="match status" value="1"/>
</dbReference>
<keyword evidence="12" id="KW-1185">Reference proteome</keyword>
<dbReference type="GO" id="GO:0005524">
    <property type="term" value="F:ATP binding"/>
    <property type="evidence" value="ECO:0007669"/>
    <property type="project" value="UniProtKB-KW"/>
</dbReference>
<dbReference type="PROSITE" id="PS50109">
    <property type="entry name" value="HIS_KIN"/>
    <property type="match status" value="1"/>
</dbReference>
<dbReference type="Pfam" id="PF07730">
    <property type="entry name" value="HisKA_3"/>
    <property type="match status" value="1"/>
</dbReference>
<dbReference type="EC" id="2.7.13.3" evidence="2"/>
<dbReference type="InterPro" id="IPR001478">
    <property type="entry name" value="PDZ"/>
</dbReference>
<evidence type="ECO:0000256" key="3">
    <source>
        <dbReference type="ARBA" id="ARBA00022679"/>
    </source>
</evidence>
<feature type="transmembrane region" description="Helical" evidence="8">
    <location>
        <begin position="368"/>
        <end position="387"/>
    </location>
</feature>
<protein>
    <recommendedName>
        <fullName evidence="2">histidine kinase</fullName>
        <ecNumber evidence="2">2.7.13.3</ecNumber>
    </recommendedName>
</protein>
<dbReference type="InterPro" id="IPR036890">
    <property type="entry name" value="HATPase_C_sf"/>
</dbReference>
<dbReference type="Gene3D" id="3.30.565.10">
    <property type="entry name" value="Histidine kinase-like ATPase, C-terminal domain"/>
    <property type="match status" value="1"/>
</dbReference>
<keyword evidence="5" id="KW-0418">Kinase</keyword>
<feature type="transmembrane region" description="Helical" evidence="8">
    <location>
        <begin position="273"/>
        <end position="296"/>
    </location>
</feature>
<feature type="transmembrane region" description="Helical" evidence="8">
    <location>
        <begin position="118"/>
        <end position="141"/>
    </location>
</feature>
<keyword evidence="7" id="KW-0902">Two-component regulatory system</keyword>
<dbReference type="InterPro" id="IPR003594">
    <property type="entry name" value="HATPase_dom"/>
</dbReference>
<dbReference type="Proteomes" id="UP000637643">
    <property type="component" value="Unassembled WGS sequence"/>
</dbReference>
<keyword evidence="8" id="KW-0812">Transmembrane</keyword>
<dbReference type="InterPro" id="IPR036034">
    <property type="entry name" value="PDZ_sf"/>
</dbReference>
<reference evidence="11" key="1">
    <citation type="journal article" date="2014" name="Int. J. Syst. Evol. Microbiol.">
        <title>Complete genome sequence of Corynebacterium casei LMG S-19264T (=DSM 44701T), isolated from a smear-ripened cheese.</title>
        <authorList>
            <consortium name="US DOE Joint Genome Institute (JGI-PGF)"/>
            <person name="Walter F."/>
            <person name="Albersmeier A."/>
            <person name="Kalinowski J."/>
            <person name="Ruckert C."/>
        </authorList>
    </citation>
    <scope>NUCLEOTIDE SEQUENCE</scope>
    <source>
        <strain evidence="11">CGMCC 1.16134</strain>
    </source>
</reference>
<comment type="catalytic activity">
    <reaction evidence="1">
        <text>ATP + protein L-histidine = ADP + protein N-phospho-L-histidine.</text>
        <dbReference type="EC" id="2.7.13.3"/>
    </reaction>
</comment>
<gene>
    <name evidence="11" type="primary">comP</name>
    <name evidence="11" type="ORF">GCM10010912_31740</name>
</gene>
<feature type="transmembrane region" description="Helical" evidence="8">
    <location>
        <begin position="339"/>
        <end position="362"/>
    </location>
</feature>
<evidence type="ECO:0000259" key="9">
    <source>
        <dbReference type="PROSITE" id="PS50106"/>
    </source>
</evidence>
<evidence type="ECO:0000256" key="2">
    <source>
        <dbReference type="ARBA" id="ARBA00012438"/>
    </source>
</evidence>
<dbReference type="InterPro" id="IPR011712">
    <property type="entry name" value="Sig_transdc_His_kin_sub3_dim/P"/>
</dbReference>
<dbReference type="CDD" id="cd16917">
    <property type="entry name" value="HATPase_UhpB-NarQ-NarX-like"/>
    <property type="match status" value="1"/>
</dbReference>
<organism evidence="11 12">
    <name type="scientific">Paenibacillus albidus</name>
    <dbReference type="NCBI Taxonomy" id="2041023"/>
    <lineage>
        <taxon>Bacteria</taxon>
        <taxon>Bacillati</taxon>
        <taxon>Bacillota</taxon>
        <taxon>Bacilli</taxon>
        <taxon>Bacillales</taxon>
        <taxon>Paenibacillaceae</taxon>
        <taxon>Paenibacillus</taxon>
    </lineage>
</organism>
<accession>A0A917CDD0</accession>
<keyword evidence="6" id="KW-0067">ATP-binding</keyword>
<dbReference type="InterPro" id="IPR005467">
    <property type="entry name" value="His_kinase_dom"/>
</dbReference>
<feature type="domain" description="Histidine kinase" evidence="10">
    <location>
        <begin position="684"/>
        <end position="774"/>
    </location>
</feature>
<keyword evidence="8" id="KW-0472">Membrane</keyword>
<keyword evidence="8" id="KW-1133">Transmembrane helix</keyword>
<sequence length="791" mass="91119">MSRLSRNVRLVFFLFVLLLLVLYLSNVVLNHPKMGISVETDNLGQVRVSGIDKESWAGYDLKPGDIITAINGAADFELVQKYKMIEQAETLDVLRKGEDGRYTTLHLTVRGGISNWNLILHLVFPGVSLLLFLVFCGYVYLRQREDRAAGMLILFFMSIGLSYFSSAASAVADPVGRITLGWSFALLPVFFIHFMINYLHRYKERFLSVVWLRVLYGLAGSVAVLVSLSAFTELPVRRLETKVLLAFFAFTYLLIVAKLIAKYYQHRHGELQVLFKFTLTAHILAFLPFLLFNGLPELLGLPFIPGELTAIFLFAVPVVYFYLFMTNRLFDIDFVLNRFLYYTAISFLPTALILGLMALILYQSEYTWIKWLQIFIVVYLIMTVFLFTKEFIDFRLRPNFLKETYNFQGSIERFSKEIPRVMNRADMEMVLEREIRAILPVRKLVFFELTAEQDSGKRTVTSAAELGPEMDNIMQAIPLHPAVGELIALPRGACLAIGQYRMTSHLLWIDDKNNHTSLNLDERTWLKTIANYSGIVYENLHLIEVLIEDLELQMKTQQDVPSWVLRLIFTLSENERRRLAADLHDAALQDQLIWYRKLESIMLDHPVTDQLREQLEQIKEGLLDVIHQIRQTCNELRPPLLKEMGLIEALEQLFAEERIRSNYSITLQTNITVLDLNDSQILAVYRIVQELLRNAGKHACASNIQIELEQKDEEIDFYYKDDGRGLELSQLQDSFRHMGISGIKERVRSLDGEIRFDSEPGRGFEVRLRFPLQPASKQEEGGEAIDHHLAG</sequence>